<evidence type="ECO:0000256" key="7">
    <source>
        <dbReference type="SAM" id="Phobius"/>
    </source>
</evidence>
<dbReference type="Gene3D" id="1.10.287.1260">
    <property type="match status" value="1"/>
</dbReference>
<dbReference type="InterPro" id="IPR052702">
    <property type="entry name" value="MscS-like_channel"/>
</dbReference>
<evidence type="ECO:0000259" key="8">
    <source>
        <dbReference type="PROSITE" id="PS50042"/>
    </source>
</evidence>
<dbReference type="Gene3D" id="2.30.30.60">
    <property type="match status" value="1"/>
</dbReference>
<dbReference type="SMART" id="SM00100">
    <property type="entry name" value="cNMP"/>
    <property type="match status" value="1"/>
</dbReference>
<dbReference type="Pfam" id="PF21082">
    <property type="entry name" value="MS_channel_3rd"/>
    <property type="match status" value="1"/>
</dbReference>
<dbReference type="PANTHER" id="PTHR30347">
    <property type="entry name" value="POTASSIUM CHANNEL RELATED"/>
    <property type="match status" value="1"/>
</dbReference>
<keyword evidence="5 7" id="KW-1133">Transmembrane helix</keyword>
<dbReference type="Proteomes" id="UP000008204">
    <property type="component" value="Chromosome"/>
</dbReference>
<feature type="transmembrane region" description="Helical" evidence="7">
    <location>
        <begin position="73"/>
        <end position="92"/>
    </location>
</feature>
<dbReference type="SUPFAM" id="SSF82689">
    <property type="entry name" value="Mechanosensitive channel protein MscS (YggB), C-terminal domain"/>
    <property type="match status" value="1"/>
</dbReference>
<keyword evidence="3" id="KW-1003">Cell membrane</keyword>
<proteinExistence type="inferred from homology"/>
<dbReference type="InterPro" id="IPR010920">
    <property type="entry name" value="LSM_dom_sf"/>
</dbReference>
<comment type="subcellular location">
    <subcellularLocation>
        <location evidence="1">Cell membrane</location>
        <topology evidence="1">Multi-pass membrane protein</topology>
    </subcellularLocation>
</comment>
<evidence type="ECO:0000313" key="10">
    <source>
        <dbReference type="Proteomes" id="UP000008204"/>
    </source>
</evidence>
<evidence type="ECO:0000256" key="5">
    <source>
        <dbReference type="ARBA" id="ARBA00022989"/>
    </source>
</evidence>
<dbReference type="InterPro" id="IPR014710">
    <property type="entry name" value="RmlC-like_jellyroll"/>
</dbReference>
<keyword evidence="6 7" id="KW-0472">Membrane</keyword>
<dbReference type="SUPFAM" id="SSF82861">
    <property type="entry name" value="Mechanosensitive channel protein MscS (YggB), transmembrane region"/>
    <property type="match status" value="1"/>
</dbReference>
<dbReference type="InterPro" id="IPR000595">
    <property type="entry name" value="cNMP-bd_dom"/>
</dbReference>
<feature type="transmembrane region" description="Helical" evidence="7">
    <location>
        <begin position="98"/>
        <end position="116"/>
    </location>
</feature>
<evidence type="ECO:0000256" key="2">
    <source>
        <dbReference type="ARBA" id="ARBA00008017"/>
    </source>
</evidence>
<reference evidence="10" key="1">
    <citation type="journal article" date="2011" name="MBio">
        <title>Novel metabolic attributes of the genus Cyanothece, comprising a group of unicellular nitrogen-fixing Cyanobacteria.</title>
        <authorList>
            <person name="Bandyopadhyay A."/>
            <person name="Elvitigala T."/>
            <person name="Welsh E."/>
            <person name="Stockel J."/>
            <person name="Liberton M."/>
            <person name="Min H."/>
            <person name="Sherman L.A."/>
            <person name="Pakrasi H.B."/>
        </authorList>
    </citation>
    <scope>NUCLEOTIDE SEQUENCE [LARGE SCALE GENOMIC DNA]</scope>
    <source>
        <strain evidence="10">PCC 8801</strain>
    </source>
</reference>
<dbReference type="eggNOG" id="COG3264">
    <property type="taxonomic scope" value="Bacteria"/>
</dbReference>
<dbReference type="EMBL" id="CP001287">
    <property type="protein sequence ID" value="ACK64820.1"/>
    <property type="molecule type" value="Genomic_DNA"/>
</dbReference>
<dbReference type="KEGG" id="cyp:PCC8801_0736"/>
<dbReference type="Pfam" id="PF00924">
    <property type="entry name" value="MS_channel_2nd"/>
    <property type="match status" value="1"/>
</dbReference>
<dbReference type="CDD" id="cd00038">
    <property type="entry name" value="CAP_ED"/>
    <property type="match status" value="1"/>
</dbReference>
<feature type="transmembrane region" description="Helical" evidence="7">
    <location>
        <begin position="32"/>
        <end position="52"/>
    </location>
</feature>
<keyword evidence="4 7" id="KW-0812">Transmembrane</keyword>
<dbReference type="GO" id="GO:0005886">
    <property type="term" value="C:plasma membrane"/>
    <property type="evidence" value="ECO:0007669"/>
    <property type="project" value="UniProtKB-SubCell"/>
</dbReference>
<dbReference type="eggNOG" id="COG0664">
    <property type="taxonomic scope" value="Bacteria"/>
</dbReference>
<dbReference type="PROSITE" id="PS50042">
    <property type="entry name" value="CNMP_BINDING_3"/>
    <property type="match status" value="1"/>
</dbReference>
<dbReference type="InterPro" id="IPR011066">
    <property type="entry name" value="MscS_channel_C_sf"/>
</dbReference>
<dbReference type="InterPro" id="IPR018490">
    <property type="entry name" value="cNMP-bd_dom_sf"/>
</dbReference>
<dbReference type="Gene3D" id="2.60.120.10">
    <property type="entry name" value="Jelly Rolls"/>
    <property type="match status" value="1"/>
</dbReference>
<name>B7JXR3_RIPO1</name>
<sequence>MPNSISWSIIQAWFSQTLTTPLFTIGVENISLLWIIQVIVLLIIVSIIARAIKRFLKEYLLAFLKISEGNREVIGTLSGLGLGTLGYIIVLQGMGLDLASLAVIVGGFGVGIGFGLQELTKNLVSGLTLLAESKLKVGDLIEFQGELGYIQEISIRSTVIRTFQGSQLVVPNTDLTSKTVENWNYENCQGRVDIAISVAYDSDPLLVTEVLLESAFMEPEVLTSPPPKVIFMNYGENALSFELWVWVEHIDRRQVIKSSLNFIIEYNFRQRGIIMPFPQGELWLHSLDDLKSIAAEKQIQLKSTLTETLALTPTLKEFLQQFTCFKRLNDLELRGLVEMGSRRHLKMNDIWVRQGEYSDSFCIVLSGKINAIYETQKISNRLFTFDQGNYFGELPLLLEIPYPTTMIAATDSILFVLGKDCFQTLLNQCPHFAEDVAEELAKRQDVLQDYQQQLKKMGLMDEEDLKNPVAWIRQRLGQIFNLKL</sequence>
<dbReference type="PANTHER" id="PTHR30347:SF1">
    <property type="entry name" value="MECHANOSENSITIVE CHANNEL MSCK"/>
    <property type="match status" value="1"/>
</dbReference>
<dbReference type="Gene3D" id="3.30.70.100">
    <property type="match status" value="1"/>
</dbReference>
<dbReference type="AlphaFoldDB" id="B7JXR3"/>
<keyword evidence="10" id="KW-1185">Reference proteome</keyword>
<dbReference type="InterPro" id="IPR023408">
    <property type="entry name" value="MscS_beta-dom_sf"/>
</dbReference>
<evidence type="ECO:0000256" key="4">
    <source>
        <dbReference type="ARBA" id="ARBA00022692"/>
    </source>
</evidence>
<feature type="domain" description="Cyclic nucleotide-binding" evidence="8">
    <location>
        <begin position="324"/>
        <end position="443"/>
    </location>
</feature>
<dbReference type="GO" id="GO:0055085">
    <property type="term" value="P:transmembrane transport"/>
    <property type="evidence" value="ECO:0007669"/>
    <property type="project" value="InterPro"/>
</dbReference>
<evidence type="ECO:0000256" key="3">
    <source>
        <dbReference type="ARBA" id="ARBA00022475"/>
    </source>
</evidence>
<comment type="similarity">
    <text evidence="2">Belongs to the MscS (TC 1.A.23) family.</text>
</comment>
<accession>B7JXR3</accession>
<evidence type="ECO:0000256" key="6">
    <source>
        <dbReference type="ARBA" id="ARBA00023136"/>
    </source>
</evidence>
<protein>
    <submittedName>
        <fullName evidence="9">MscS Mechanosensitive ion channel</fullName>
    </submittedName>
</protein>
<dbReference type="STRING" id="41431.PCC8801_0736"/>
<dbReference type="InterPro" id="IPR049278">
    <property type="entry name" value="MS_channel_C"/>
</dbReference>
<gene>
    <name evidence="9" type="ordered locus">PCC8801_0736</name>
</gene>
<organism evidence="9 10">
    <name type="scientific">Rippkaea orientalis (strain PCC 8801 / RF-1)</name>
    <name type="common">Cyanothece sp. (strain PCC 8801)</name>
    <dbReference type="NCBI Taxonomy" id="41431"/>
    <lineage>
        <taxon>Bacteria</taxon>
        <taxon>Bacillati</taxon>
        <taxon>Cyanobacteriota</taxon>
        <taxon>Cyanophyceae</taxon>
        <taxon>Oscillatoriophycideae</taxon>
        <taxon>Chroococcales</taxon>
        <taxon>Aphanothecaceae</taxon>
        <taxon>Rippkaea</taxon>
        <taxon>Rippkaea orientalis</taxon>
    </lineage>
</organism>
<dbReference type="InterPro" id="IPR006685">
    <property type="entry name" value="MscS_channel_2nd"/>
</dbReference>
<dbReference type="HOGENOM" id="CLU_032479_0_0_3"/>
<dbReference type="OrthoDB" id="9809206at2"/>
<dbReference type="InterPro" id="IPR011014">
    <property type="entry name" value="MscS_channel_TM-2"/>
</dbReference>
<dbReference type="SUPFAM" id="SSF51206">
    <property type="entry name" value="cAMP-binding domain-like"/>
    <property type="match status" value="1"/>
</dbReference>
<evidence type="ECO:0000256" key="1">
    <source>
        <dbReference type="ARBA" id="ARBA00004651"/>
    </source>
</evidence>
<evidence type="ECO:0000313" key="9">
    <source>
        <dbReference type="EMBL" id="ACK64820.1"/>
    </source>
</evidence>
<dbReference type="RefSeq" id="WP_012594096.1">
    <property type="nucleotide sequence ID" value="NC_011726.1"/>
</dbReference>
<dbReference type="Pfam" id="PF00027">
    <property type="entry name" value="cNMP_binding"/>
    <property type="match status" value="1"/>
</dbReference>
<dbReference type="SUPFAM" id="SSF50182">
    <property type="entry name" value="Sm-like ribonucleoproteins"/>
    <property type="match status" value="1"/>
</dbReference>